<evidence type="ECO:0000313" key="3">
    <source>
        <dbReference type="Proteomes" id="UP000183954"/>
    </source>
</evidence>
<name>A0A1M5YQV6_9FIRM</name>
<dbReference type="STRING" id="1121420.SAMN02746098_02671"/>
<feature type="transmembrane region" description="Helical" evidence="1">
    <location>
        <begin position="85"/>
        <end position="106"/>
    </location>
</feature>
<dbReference type="AlphaFoldDB" id="A0A1M5YQV6"/>
<protein>
    <submittedName>
        <fullName evidence="2">Uncharacterized protein</fullName>
    </submittedName>
</protein>
<feature type="transmembrane region" description="Helical" evidence="1">
    <location>
        <begin position="23"/>
        <end position="46"/>
    </location>
</feature>
<gene>
    <name evidence="2" type="ORF">SAMN02746098_02671</name>
</gene>
<accession>A0A1M5YQV6</accession>
<keyword evidence="1" id="KW-0472">Membrane</keyword>
<organism evidence="2 3">
    <name type="scientific">Desulfosporosinus lacus DSM 15449</name>
    <dbReference type="NCBI Taxonomy" id="1121420"/>
    <lineage>
        <taxon>Bacteria</taxon>
        <taxon>Bacillati</taxon>
        <taxon>Bacillota</taxon>
        <taxon>Clostridia</taxon>
        <taxon>Eubacteriales</taxon>
        <taxon>Desulfitobacteriaceae</taxon>
        <taxon>Desulfosporosinus</taxon>
    </lineage>
</organism>
<feature type="transmembrane region" description="Helical" evidence="1">
    <location>
        <begin position="52"/>
        <end position="73"/>
    </location>
</feature>
<evidence type="ECO:0000256" key="1">
    <source>
        <dbReference type="SAM" id="Phobius"/>
    </source>
</evidence>
<keyword evidence="3" id="KW-1185">Reference proteome</keyword>
<sequence>MSVSKASLLGFNEKTESRTKSKLTLLANTFLISVSVLSALDLLVAHYSGDSIANYTISVLVDLILTVIGIIFCSDLIANKHEDSIICFLAYMVFLWICTTVLKLVFLL</sequence>
<keyword evidence="1" id="KW-0812">Transmembrane</keyword>
<reference evidence="3" key="1">
    <citation type="submission" date="2016-11" db="EMBL/GenBank/DDBJ databases">
        <authorList>
            <person name="Varghese N."/>
            <person name="Submissions S."/>
        </authorList>
    </citation>
    <scope>NUCLEOTIDE SEQUENCE [LARGE SCALE GENOMIC DNA]</scope>
    <source>
        <strain evidence="3">DSM 15449</strain>
    </source>
</reference>
<keyword evidence="1" id="KW-1133">Transmembrane helix</keyword>
<proteinExistence type="predicted"/>
<dbReference type="Proteomes" id="UP000183954">
    <property type="component" value="Unassembled WGS sequence"/>
</dbReference>
<evidence type="ECO:0000313" key="2">
    <source>
        <dbReference type="EMBL" id="SHI14456.1"/>
    </source>
</evidence>
<dbReference type="EMBL" id="FQXJ01000008">
    <property type="protein sequence ID" value="SHI14456.1"/>
    <property type="molecule type" value="Genomic_DNA"/>
</dbReference>